<reference evidence="5" key="1">
    <citation type="journal article" date="2011" name="PLoS Biol.">
        <title>Gene gain and loss during evolution of obligate parasitism in the white rust pathogen of Arabidopsis thaliana.</title>
        <authorList>
            <person name="Kemen E."/>
            <person name="Gardiner A."/>
            <person name="Schultz-Larsen T."/>
            <person name="Kemen A.C."/>
            <person name="Balmuth A.L."/>
            <person name="Robert-Seilaniantz A."/>
            <person name="Bailey K."/>
            <person name="Holub E."/>
            <person name="Studholme D.J."/>
            <person name="Maclean D."/>
            <person name="Jones J.D."/>
        </authorList>
    </citation>
    <scope>NUCLEOTIDE SEQUENCE</scope>
</reference>
<feature type="compositionally biased region" description="Basic and acidic residues" evidence="3">
    <location>
        <begin position="149"/>
        <end position="159"/>
    </location>
</feature>
<dbReference type="PROSITE" id="PS50013">
    <property type="entry name" value="CHROMO_2"/>
    <property type="match status" value="2"/>
</dbReference>
<evidence type="ECO:0000256" key="3">
    <source>
        <dbReference type="SAM" id="MobiDB-lite"/>
    </source>
</evidence>
<evidence type="ECO:0000313" key="5">
    <source>
        <dbReference type="EMBL" id="CCA13918.1"/>
    </source>
</evidence>
<sequence>MHIFVLIGCRGLKLCCIGQNAIALIFLKLMDLQQSIALVDRCLVTLCSDLPESMGLYDTPRDRLSFSAIREMPLLRNLRERSKKHTIILDWMQTYVPKEDQALSSDIRLEEVEKSIEEGKNGSEDVMEGKVNGVVHEESKKSQKRVVRGKAEFGEQRDNDKWPLKTINIMDSDDEFQNGENEFKMSTHSSSDESPNRDGDRKAQKRKLSYMNSTNKLSSLPSLDDILSPESEDDQAKDNQDEFYIDDPDVYEVERILDRRLSHNCVKYLIQWVGYEEPTWEPAENISKDLIREFDKNNINRDEYVVDKILDRKAELNEKTGLQTYFYLVKWVGYQDDTWEPADNLPHNLRRKFDQKCAGRKRGRLE</sequence>
<reference evidence="5" key="2">
    <citation type="submission" date="2011-02" db="EMBL/GenBank/DDBJ databases">
        <authorList>
            <person name="MacLean D."/>
        </authorList>
    </citation>
    <scope>NUCLEOTIDE SEQUENCE</scope>
</reference>
<dbReference type="GO" id="GO:0005634">
    <property type="term" value="C:nucleus"/>
    <property type="evidence" value="ECO:0007669"/>
    <property type="project" value="UniProtKB-SubCell"/>
</dbReference>
<feature type="compositionally biased region" description="Low complexity" evidence="3">
    <location>
        <begin position="217"/>
        <end position="229"/>
    </location>
</feature>
<evidence type="ECO:0000256" key="2">
    <source>
        <dbReference type="ARBA" id="ARBA00023242"/>
    </source>
</evidence>
<keyword evidence="2" id="KW-0539">Nucleus</keyword>
<dbReference type="HOGENOM" id="CLU_712689_0_0_1"/>
<feature type="region of interest" description="Disordered" evidence="3">
    <location>
        <begin position="135"/>
        <end position="159"/>
    </location>
</feature>
<feature type="domain" description="Chromo" evidence="4">
    <location>
        <begin position="304"/>
        <end position="345"/>
    </location>
</feature>
<dbReference type="SMART" id="SM00298">
    <property type="entry name" value="CHROMO"/>
    <property type="match status" value="2"/>
</dbReference>
<dbReference type="Gene3D" id="2.40.50.40">
    <property type="match status" value="2"/>
</dbReference>
<dbReference type="InterPro" id="IPR016197">
    <property type="entry name" value="Chromo-like_dom_sf"/>
</dbReference>
<feature type="domain" description="Chromo" evidence="4">
    <location>
        <begin position="251"/>
        <end position="286"/>
    </location>
</feature>
<dbReference type="SUPFAM" id="SSF54160">
    <property type="entry name" value="Chromo domain-like"/>
    <property type="match status" value="2"/>
</dbReference>
<dbReference type="AlphaFoldDB" id="F0VYQ4"/>
<name>F0VYQ4_9STRA</name>
<organism evidence="5">
    <name type="scientific">Albugo laibachii Nc14</name>
    <dbReference type="NCBI Taxonomy" id="890382"/>
    <lineage>
        <taxon>Eukaryota</taxon>
        <taxon>Sar</taxon>
        <taxon>Stramenopiles</taxon>
        <taxon>Oomycota</taxon>
        <taxon>Peronosporomycetes</taxon>
        <taxon>Albuginales</taxon>
        <taxon>Albuginaceae</taxon>
        <taxon>Albugo</taxon>
    </lineage>
</organism>
<gene>
    <name evidence="5" type="primary">AlNc14C1G56</name>
    <name evidence="5" type="ORF">ALNC14_000610</name>
</gene>
<dbReference type="CDD" id="cd00024">
    <property type="entry name" value="CD_CSD"/>
    <property type="match status" value="2"/>
</dbReference>
<dbReference type="InterPro" id="IPR051219">
    <property type="entry name" value="Heterochromatin_chromo-domain"/>
</dbReference>
<feature type="region of interest" description="Disordered" evidence="3">
    <location>
        <begin position="177"/>
        <end position="244"/>
    </location>
</feature>
<feature type="compositionally biased region" description="Basic and acidic residues" evidence="3">
    <location>
        <begin position="181"/>
        <end position="202"/>
    </location>
</feature>
<comment type="subcellular location">
    <subcellularLocation>
        <location evidence="1">Nucleus</location>
    </subcellularLocation>
</comment>
<dbReference type="InterPro" id="IPR023780">
    <property type="entry name" value="Chromo_domain"/>
</dbReference>
<dbReference type="Pfam" id="PF00385">
    <property type="entry name" value="Chromo"/>
    <property type="match status" value="2"/>
</dbReference>
<dbReference type="EMBL" id="FR824046">
    <property type="protein sequence ID" value="CCA13918.1"/>
    <property type="molecule type" value="Genomic_DNA"/>
</dbReference>
<evidence type="ECO:0000256" key="1">
    <source>
        <dbReference type="ARBA" id="ARBA00004123"/>
    </source>
</evidence>
<evidence type="ECO:0000259" key="4">
    <source>
        <dbReference type="PROSITE" id="PS50013"/>
    </source>
</evidence>
<dbReference type="PANTHER" id="PTHR22812">
    <property type="entry name" value="CHROMOBOX PROTEIN"/>
    <property type="match status" value="1"/>
</dbReference>
<proteinExistence type="predicted"/>
<dbReference type="InterPro" id="IPR000953">
    <property type="entry name" value="Chromo/chromo_shadow_dom"/>
</dbReference>
<protein>
    <submittedName>
        <fullName evidence="5">Chromodomain protein putative</fullName>
    </submittedName>
</protein>
<accession>F0VYQ4</accession>